<comment type="subcellular location">
    <subcellularLocation>
        <location evidence="1">Cytoplasm</location>
    </subcellularLocation>
</comment>
<dbReference type="InParanoid" id="A0A0D2WYH1"/>
<dbReference type="PANTHER" id="PTHR10980">
    <property type="entry name" value="RHO GDP-DISSOCIATION INHIBITOR"/>
    <property type="match status" value="1"/>
</dbReference>
<evidence type="ECO:0000313" key="4">
    <source>
        <dbReference type="EMBL" id="KJE97988.1"/>
    </source>
</evidence>
<dbReference type="InterPro" id="IPR014756">
    <property type="entry name" value="Ig_E-set"/>
</dbReference>
<dbReference type="Proteomes" id="UP000008743">
    <property type="component" value="Unassembled WGS sequence"/>
</dbReference>
<accession>A0A0D2WYH1</accession>
<dbReference type="SUPFAM" id="SSF81296">
    <property type="entry name" value="E set domains"/>
    <property type="match status" value="1"/>
</dbReference>
<dbReference type="AlphaFoldDB" id="A0A0D2WYH1"/>
<dbReference type="PANTHER" id="PTHR10980:SF3">
    <property type="entry name" value="LD16419P"/>
    <property type="match status" value="1"/>
</dbReference>
<dbReference type="OMA" id="YKPTAAK"/>
<evidence type="ECO:0000256" key="2">
    <source>
        <dbReference type="ARBA" id="ARBA00009758"/>
    </source>
</evidence>
<dbReference type="GO" id="GO:0005094">
    <property type="term" value="F:Rho GDP-dissociation inhibitor activity"/>
    <property type="evidence" value="ECO:0007669"/>
    <property type="project" value="InterPro"/>
</dbReference>
<dbReference type="GO" id="GO:0005829">
    <property type="term" value="C:cytosol"/>
    <property type="evidence" value="ECO:0007669"/>
    <property type="project" value="TreeGrafter"/>
</dbReference>
<dbReference type="InterPro" id="IPR024792">
    <property type="entry name" value="RhoGDI_dom_sf"/>
</dbReference>
<dbReference type="eggNOG" id="KOG3205">
    <property type="taxonomic scope" value="Eukaryota"/>
</dbReference>
<name>A0A0D2WYH1_CAPO3</name>
<comment type="similarity">
    <text evidence="2">Belongs to the Rho GDI family.</text>
</comment>
<evidence type="ECO:0000256" key="1">
    <source>
        <dbReference type="ARBA" id="ARBA00004496"/>
    </source>
</evidence>
<evidence type="ECO:0000256" key="3">
    <source>
        <dbReference type="ARBA" id="ARBA00022490"/>
    </source>
</evidence>
<dbReference type="GO" id="GO:0016020">
    <property type="term" value="C:membrane"/>
    <property type="evidence" value="ECO:0007669"/>
    <property type="project" value="TreeGrafter"/>
</dbReference>
<keyword evidence="5" id="KW-1185">Reference proteome</keyword>
<protein>
    <submittedName>
        <fullName evidence="4">Rho GDP dissociation inhibitor</fullName>
    </submittedName>
</protein>
<evidence type="ECO:0000313" key="5">
    <source>
        <dbReference type="Proteomes" id="UP000008743"/>
    </source>
</evidence>
<dbReference type="InterPro" id="IPR000406">
    <property type="entry name" value="Rho_GDI"/>
</dbReference>
<gene>
    <name evidence="4" type="ORF">CAOG_008047</name>
</gene>
<dbReference type="RefSeq" id="XP_004342648.1">
    <property type="nucleotide sequence ID" value="XM_004342599.2"/>
</dbReference>
<dbReference type="FunCoup" id="A0A0D2WYH1">
    <property type="interactions" value="131"/>
</dbReference>
<sequence>MADEDIEVEETPGYKAPKAVDLDTLKNLDANDESLKKWKESLLKGSGGASATGKPVVVQKLSLVVADRSDVALDLTGDLNKLKDAPFTIKEGCEYRIKIGFTVNKLVAGLRYVQAVYRKGIKVDNSSVMVGSYGPNAEPYVYTSQVEEAPSGMLARGHYTVKSKFIDDDKVSHLDWQWSFDIAKDW</sequence>
<dbReference type="Gene3D" id="2.70.50.30">
    <property type="entry name" value="Coagulation Factor XIII, subunit A, domain 1"/>
    <property type="match status" value="1"/>
</dbReference>
<reference evidence="5" key="1">
    <citation type="submission" date="2011-02" db="EMBL/GenBank/DDBJ databases">
        <title>The Genome Sequence of Capsaspora owczarzaki ATCC 30864.</title>
        <authorList>
            <person name="Russ C."/>
            <person name="Cuomo C."/>
            <person name="Burger G."/>
            <person name="Gray M.W."/>
            <person name="Holland P.W.H."/>
            <person name="King N."/>
            <person name="Lang F.B.F."/>
            <person name="Roger A.J."/>
            <person name="Ruiz-Trillo I."/>
            <person name="Young S.K."/>
            <person name="Zeng Q."/>
            <person name="Gargeya S."/>
            <person name="Alvarado L."/>
            <person name="Berlin A."/>
            <person name="Chapman S.B."/>
            <person name="Chen Z."/>
            <person name="Freedman E."/>
            <person name="Gellesch M."/>
            <person name="Goldberg J."/>
            <person name="Griggs A."/>
            <person name="Gujja S."/>
            <person name="Heilman E."/>
            <person name="Heiman D."/>
            <person name="Howarth C."/>
            <person name="Mehta T."/>
            <person name="Neiman D."/>
            <person name="Pearson M."/>
            <person name="Roberts A."/>
            <person name="Saif S."/>
            <person name="Shea T."/>
            <person name="Shenoy N."/>
            <person name="Sisk P."/>
            <person name="Stolte C."/>
            <person name="Sykes S."/>
            <person name="White J."/>
            <person name="Yandava C."/>
            <person name="Haas B."/>
            <person name="Nusbaum C."/>
            <person name="Birren B."/>
        </authorList>
    </citation>
    <scope>NUCLEOTIDE SEQUENCE</scope>
    <source>
        <strain evidence="5">ATCC 30864</strain>
    </source>
</reference>
<dbReference type="PhylomeDB" id="A0A0D2WYH1"/>
<dbReference type="PRINTS" id="PR00492">
    <property type="entry name" value="RHOGDI"/>
</dbReference>
<dbReference type="Pfam" id="PF02115">
    <property type="entry name" value="Rho_GDI"/>
    <property type="match status" value="1"/>
</dbReference>
<organism evidence="4 5">
    <name type="scientific">Capsaspora owczarzaki (strain ATCC 30864)</name>
    <dbReference type="NCBI Taxonomy" id="595528"/>
    <lineage>
        <taxon>Eukaryota</taxon>
        <taxon>Filasterea</taxon>
        <taxon>Capsaspora</taxon>
    </lineage>
</organism>
<dbReference type="GO" id="GO:0007266">
    <property type="term" value="P:Rho protein signal transduction"/>
    <property type="evidence" value="ECO:0007669"/>
    <property type="project" value="InterPro"/>
</dbReference>
<dbReference type="OrthoDB" id="1683373at2759"/>
<keyword evidence="3" id="KW-0963">Cytoplasm</keyword>
<proteinExistence type="inferred from homology"/>
<dbReference type="FunFam" id="2.70.50.30:FF:000001">
    <property type="entry name" value="Rho GDP-dissociation inhibitor 1"/>
    <property type="match status" value="1"/>
</dbReference>
<dbReference type="EMBL" id="KE346376">
    <property type="protein sequence ID" value="KJE97988.1"/>
    <property type="molecule type" value="Genomic_DNA"/>
</dbReference>
<dbReference type="STRING" id="595528.A0A0D2WYH1"/>